<dbReference type="Pfam" id="PF00359">
    <property type="entry name" value="PTS_EIIA_2"/>
    <property type="match status" value="1"/>
</dbReference>
<evidence type="ECO:0000313" key="2">
    <source>
        <dbReference type="EMBL" id="RSU10441.1"/>
    </source>
</evidence>
<gene>
    <name evidence="2" type="ORF">CBF27_10530</name>
</gene>
<protein>
    <submittedName>
        <fullName evidence="2">PTS fructose transporter subunit IIA</fullName>
    </submittedName>
</protein>
<dbReference type="InterPro" id="IPR051541">
    <property type="entry name" value="PTS_SugarTrans_NitroReg"/>
</dbReference>
<dbReference type="InterPro" id="IPR016152">
    <property type="entry name" value="PTrfase/Anion_transptr"/>
</dbReference>
<dbReference type="AlphaFoldDB" id="A0A430AQN5"/>
<dbReference type="InterPro" id="IPR002178">
    <property type="entry name" value="PTS_EIIA_type-2_dom"/>
</dbReference>
<evidence type="ECO:0000259" key="1">
    <source>
        <dbReference type="PROSITE" id="PS51094"/>
    </source>
</evidence>
<dbReference type="CDD" id="cd00211">
    <property type="entry name" value="PTS_IIA_fru"/>
    <property type="match status" value="1"/>
</dbReference>
<comment type="caution">
    <text evidence="2">The sequence shown here is derived from an EMBL/GenBank/DDBJ whole genome shotgun (WGS) entry which is preliminary data.</text>
</comment>
<reference evidence="2 3" key="1">
    <citation type="submission" date="2017-05" db="EMBL/GenBank/DDBJ databases">
        <title>Vagococcus spp. assemblies.</title>
        <authorList>
            <person name="Gulvik C.A."/>
        </authorList>
    </citation>
    <scope>NUCLEOTIDE SEQUENCE [LARGE SCALE GENOMIC DNA]</scope>
    <source>
        <strain evidence="2 3">LMG 24798</strain>
    </source>
</reference>
<organism evidence="2 3">
    <name type="scientific">Vagococcus acidifermentans</name>
    <dbReference type="NCBI Taxonomy" id="564710"/>
    <lineage>
        <taxon>Bacteria</taxon>
        <taxon>Bacillati</taxon>
        <taxon>Bacillota</taxon>
        <taxon>Bacilli</taxon>
        <taxon>Lactobacillales</taxon>
        <taxon>Enterococcaceae</taxon>
        <taxon>Vagococcus</taxon>
    </lineage>
</organism>
<dbReference type="SUPFAM" id="SSF55804">
    <property type="entry name" value="Phoshotransferase/anion transport protein"/>
    <property type="match status" value="1"/>
</dbReference>
<dbReference type="Proteomes" id="UP000286773">
    <property type="component" value="Unassembled WGS sequence"/>
</dbReference>
<accession>A0A430AQN5</accession>
<feature type="domain" description="PTS EIIA type-2" evidence="1">
    <location>
        <begin position="4"/>
        <end position="151"/>
    </location>
</feature>
<keyword evidence="3" id="KW-1185">Reference proteome</keyword>
<name>A0A430AQN5_9ENTE</name>
<dbReference type="OrthoDB" id="370976at2"/>
<evidence type="ECO:0000313" key="3">
    <source>
        <dbReference type="Proteomes" id="UP000286773"/>
    </source>
</evidence>
<dbReference type="PANTHER" id="PTHR47738">
    <property type="entry name" value="PTS SYSTEM FRUCTOSE-LIKE EIIA COMPONENT-RELATED"/>
    <property type="match status" value="1"/>
</dbReference>
<dbReference type="PROSITE" id="PS51094">
    <property type="entry name" value="PTS_EIIA_TYPE_2"/>
    <property type="match status" value="1"/>
</dbReference>
<dbReference type="RefSeq" id="WP_126814271.1">
    <property type="nucleotide sequence ID" value="NZ_NGKC01000012.1"/>
</dbReference>
<dbReference type="Gene3D" id="3.40.930.10">
    <property type="entry name" value="Mannitol-specific EII, Chain A"/>
    <property type="match status" value="1"/>
</dbReference>
<dbReference type="EMBL" id="NGKC01000012">
    <property type="protein sequence ID" value="RSU10441.1"/>
    <property type="molecule type" value="Genomic_DNA"/>
</dbReference>
<proteinExistence type="predicted"/>
<sequence length="155" mass="17450">MKIREYVDRKLVIFSAKKEKFDVLTDIANVLEKNGKVTSGYKQSLIEREKKFPTGLETETIGIAIPHTDSHYVKESAIAVCVLEHPVPFIQMGTEDEEVKVELIFMLALKNAEDQLEMLQTLVELIQDDQIILALKNAGSADDVLASIERFSKEA</sequence>
<dbReference type="PANTHER" id="PTHR47738:SF3">
    <property type="entry name" value="PHOSPHOTRANSFERASE SYSTEM MANNITOL_FRUCTOSE-SPECIFIC IIA DOMAIN CONTAINING PROTEIN"/>
    <property type="match status" value="1"/>
</dbReference>